<name>A0ABW3TLW7_9MICO</name>
<proteinExistence type="predicted"/>
<evidence type="ECO:0008006" key="3">
    <source>
        <dbReference type="Google" id="ProtNLM"/>
    </source>
</evidence>
<protein>
    <recommendedName>
        <fullName evidence="3">Addiction module component</fullName>
    </recommendedName>
</protein>
<comment type="caution">
    <text evidence="1">The sequence shown here is derived from an EMBL/GenBank/DDBJ whole genome shotgun (WGS) entry which is preliminary data.</text>
</comment>
<organism evidence="1 2">
    <name type="scientific">Leucobacter albus</name>
    <dbReference type="NCBI Taxonomy" id="272210"/>
    <lineage>
        <taxon>Bacteria</taxon>
        <taxon>Bacillati</taxon>
        <taxon>Actinomycetota</taxon>
        <taxon>Actinomycetes</taxon>
        <taxon>Micrococcales</taxon>
        <taxon>Microbacteriaceae</taxon>
        <taxon>Leucobacter</taxon>
    </lineage>
</organism>
<sequence>MLGSALKNQLDDLTPAELVELRDVIQARIDDIESDEVNNLLTRRVAEADAAPRDYLSLEEWKARRRSSQSA</sequence>
<dbReference type="RefSeq" id="WP_343958526.1">
    <property type="nucleotide sequence ID" value="NZ_BAAAKZ010000003.1"/>
</dbReference>
<dbReference type="EMBL" id="JBHTLY010000001">
    <property type="protein sequence ID" value="MFD1200382.1"/>
    <property type="molecule type" value="Genomic_DNA"/>
</dbReference>
<evidence type="ECO:0000313" key="1">
    <source>
        <dbReference type="EMBL" id="MFD1200382.1"/>
    </source>
</evidence>
<keyword evidence="2" id="KW-1185">Reference proteome</keyword>
<dbReference type="Proteomes" id="UP001597181">
    <property type="component" value="Unassembled WGS sequence"/>
</dbReference>
<reference evidence="2" key="1">
    <citation type="journal article" date="2019" name="Int. J. Syst. Evol. Microbiol.">
        <title>The Global Catalogue of Microorganisms (GCM) 10K type strain sequencing project: providing services to taxonomists for standard genome sequencing and annotation.</title>
        <authorList>
            <consortium name="The Broad Institute Genomics Platform"/>
            <consortium name="The Broad Institute Genome Sequencing Center for Infectious Disease"/>
            <person name="Wu L."/>
            <person name="Ma J."/>
        </authorList>
    </citation>
    <scope>NUCLEOTIDE SEQUENCE [LARGE SCALE GENOMIC DNA]</scope>
    <source>
        <strain evidence="2">CCUG 50213</strain>
    </source>
</reference>
<gene>
    <name evidence="1" type="ORF">ACFQ3U_00540</name>
</gene>
<accession>A0ABW3TLW7</accession>
<evidence type="ECO:0000313" key="2">
    <source>
        <dbReference type="Proteomes" id="UP001597181"/>
    </source>
</evidence>